<proteinExistence type="predicted"/>
<accession>A0AAD7FEE0</accession>
<evidence type="ECO:0000313" key="1">
    <source>
        <dbReference type="EMBL" id="KAJ7613935.1"/>
    </source>
</evidence>
<protein>
    <submittedName>
        <fullName evidence="1">Uncharacterized protein</fullName>
    </submittedName>
</protein>
<dbReference type="Proteomes" id="UP001221142">
    <property type="component" value="Unassembled WGS sequence"/>
</dbReference>
<reference evidence="1" key="1">
    <citation type="submission" date="2023-03" db="EMBL/GenBank/DDBJ databases">
        <title>Massive genome expansion in bonnet fungi (Mycena s.s.) driven by repeated elements and novel gene families across ecological guilds.</title>
        <authorList>
            <consortium name="Lawrence Berkeley National Laboratory"/>
            <person name="Harder C.B."/>
            <person name="Miyauchi S."/>
            <person name="Viragh M."/>
            <person name="Kuo A."/>
            <person name="Thoen E."/>
            <person name="Andreopoulos B."/>
            <person name="Lu D."/>
            <person name="Skrede I."/>
            <person name="Drula E."/>
            <person name="Henrissat B."/>
            <person name="Morin E."/>
            <person name="Kohler A."/>
            <person name="Barry K."/>
            <person name="LaButti K."/>
            <person name="Morin E."/>
            <person name="Salamov A."/>
            <person name="Lipzen A."/>
            <person name="Mereny Z."/>
            <person name="Hegedus B."/>
            <person name="Baldrian P."/>
            <person name="Stursova M."/>
            <person name="Weitz H."/>
            <person name="Taylor A."/>
            <person name="Grigoriev I.V."/>
            <person name="Nagy L.G."/>
            <person name="Martin F."/>
            <person name="Kauserud H."/>
        </authorList>
    </citation>
    <scope>NUCLEOTIDE SEQUENCE</scope>
    <source>
        <strain evidence="1">9284</strain>
    </source>
</reference>
<dbReference type="EMBL" id="JARKIF010000027">
    <property type="protein sequence ID" value="KAJ7613935.1"/>
    <property type="molecule type" value="Genomic_DNA"/>
</dbReference>
<dbReference type="AlphaFoldDB" id="A0AAD7FEE0"/>
<name>A0AAD7FEE0_9AGAR</name>
<keyword evidence="2" id="KW-1185">Reference proteome</keyword>
<comment type="caution">
    <text evidence="1">The sequence shown here is derived from an EMBL/GenBank/DDBJ whole genome shotgun (WGS) entry which is preliminary data.</text>
</comment>
<sequence>MLRTVAASAATYVELQLSPSPKICLRGTGDAAITHPPSRLLTHLRPEIFQLRQPVPNFSRHQRAHCRRCRRSLAQRKTAAGPLATALRDDLDQSIVLGFKMISDLSSGMDYLSTQGITLPRGPENFDVFLDVNDRFLVSIFPLRILSVSVSSQVLPRVLVPALRRTKTNSPSTSVESSLRRRFSPTSDSRRAEILTSDIHSLALMLE</sequence>
<gene>
    <name evidence="1" type="ORF">FB45DRAFT_1036065</name>
</gene>
<evidence type="ECO:0000313" key="2">
    <source>
        <dbReference type="Proteomes" id="UP001221142"/>
    </source>
</evidence>
<organism evidence="1 2">
    <name type="scientific">Roridomyces roridus</name>
    <dbReference type="NCBI Taxonomy" id="1738132"/>
    <lineage>
        <taxon>Eukaryota</taxon>
        <taxon>Fungi</taxon>
        <taxon>Dikarya</taxon>
        <taxon>Basidiomycota</taxon>
        <taxon>Agaricomycotina</taxon>
        <taxon>Agaricomycetes</taxon>
        <taxon>Agaricomycetidae</taxon>
        <taxon>Agaricales</taxon>
        <taxon>Marasmiineae</taxon>
        <taxon>Mycenaceae</taxon>
        <taxon>Roridomyces</taxon>
    </lineage>
</organism>